<keyword evidence="2" id="KW-1133">Transmembrane helix</keyword>
<feature type="transmembrane region" description="Helical" evidence="2">
    <location>
        <begin position="155"/>
        <end position="175"/>
    </location>
</feature>
<feature type="transmembrane region" description="Helical" evidence="2">
    <location>
        <begin position="221"/>
        <end position="239"/>
    </location>
</feature>
<comment type="caution">
    <text evidence="3">The sequence shown here is derived from an EMBL/GenBank/DDBJ whole genome shotgun (WGS) entry which is preliminary data.</text>
</comment>
<sequence length="245" mass="25983">MPSRVPHATAWTVFDPADHPSPQADQPEASPQAAEPGTSGSADGGHSAIFEGASGLRALLSPRFVLGIVRDFYSRRMAWAALLISALFLAYGGGAVMFWYHAIYLGEGGPAISHWQHWLLDSSAGFIGLLPAIALILPLAGWISAHAKDDQLRQTLYVIAGGAAFALVTAPGPFLHDALVGRGTWVATQVTTWWGDGRAPLPQAEPVSVVAEVARQVALGLPLYILVMAIALIVVRAVVRTRHTT</sequence>
<proteinExistence type="predicted"/>
<evidence type="ECO:0000313" key="4">
    <source>
        <dbReference type="Proteomes" id="UP000331127"/>
    </source>
</evidence>
<dbReference type="Proteomes" id="UP000331127">
    <property type="component" value="Unassembled WGS sequence"/>
</dbReference>
<evidence type="ECO:0000256" key="2">
    <source>
        <dbReference type="SAM" id="Phobius"/>
    </source>
</evidence>
<evidence type="ECO:0000313" key="3">
    <source>
        <dbReference type="EMBL" id="GES06529.1"/>
    </source>
</evidence>
<keyword evidence="4" id="KW-1185">Reference proteome</keyword>
<reference evidence="3 4" key="1">
    <citation type="submission" date="2019-10" db="EMBL/GenBank/DDBJ databases">
        <title>Whole genome shotgun sequence of Acrocarpospora macrocephala NBRC 16266.</title>
        <authorList>
            <person name="Ichikawa N."/>
            <person name="Kimura A."/>
            <person name="Kitahashi Y."/>
            <person name="Komaki H."/>
            <person name="Oguchi A."/>
        </authorList>
    </citation>
    <scope>NUCLEOTIDE SEQUENCE [LARGE SCALE GENOMIC DNA]</scope>
    <source>
        <strain evidence="3 4">NBRC 16266</strain>
    </source>
</reference>
<feature type="transmembrane region" description="Helical" evidence="2">
    <location>
        <begin position="78"/>
        <end position="103"/>
    </location>
</feature>
<organism evidence="3 4">
    <name type="scientific">Acrocarpospora macrocephala</name>
    <dbReference type="NCBI Taxonomy" id="150177"/>
    <lineage>
        <taxon>Bacteria</taxon>
        <taxon>Bacillati</taxon>
        <taxon>Actinomycetota</taxon>
        <taxon>Actinomycetes</taxon>
        <taxon>Streptosporangiales</taxon>
        <taxon>Streptosporangiaceae</taxon>
        <taxon>Acrocarpospora</taxon>
    </lineage>
</organism>
<dbReference type="EMBL" id="BLAE01000003">
    <property type="protein sequence ID" value="GES06529.1"/>
    <property type="molecule type" value="Genomic_DNA"/>
</dbReference>
<gene>
    <name evidence="3" type="ORF">Amac_001240</name>
</gene>
<feature type="region of interest" description="Disordered" evidence="1">
    <location>
        <begin position="1"/>
        <end position="44"/>
    </location>
</feature>
<accession>A0A5M3WDY0</accession>
<protein>
    <submittedName>
        <fullName evidence="3">Uncharacterized protein</fullName>
    </submittedName>
</protein>
<dbReference type="OrthoDB" id="3673195at2"/>
<keyword evidence="2" id="KW-0812">Transmembrane</keyword>
<name>A0A5M3WDY0_9ACTN</name>
<feature type="transmembrane region" description="Helical" evidence="2">
    <location>
        <begin position="123"/>
        <end position="143"/>
    </location>
</feature>
<dbReference type="RefSeq" id="WP_155352268.1">
    <property type="nucleotide sequence ID" value="NZ_BAAAHL010000022.1"/>
</dbReference>
<keyword evidence="2" id="KW-0472">Membrane</keyword>
<evidence type="ECO:0000256" key="1">
    <source>
        <dbReference type="SAM" id="MobiDB-lite"/>
    </source>
</evidence>
<dbReference type="AlphaFoldDB" id="A0A5M3WDY0"/>